<accession>A0ABN7B633</accession>
<dbReference type="PROSITE" id="PS00018">
    <property type="entry name" value="EF_HAND_1"/>
    <property type="match status" value="1"/>
</dbReference>
<keyword evidence="6" id="KW-1185">Reference proteome</keyword>
<evidence type="ECO:0000313" key="6">
    <source>
        <dbReference type="Proteomes" id="UP001307889"/>
    </source>
</evidence>
<protein>
    <submittedName>
        <fullName evidence="5">Ran GTPase-activating protein</fullName>
    </submittedName>
</protein>
<dbReference type="PANTHER" id="PTHR24113">
    <property type="entry name" value="RAN GTPASE-ACTIVATING PROTEIN 1"/>
    <property type="match status" value="1"/>
</dbReference>
<dbReference type="SUPFAM" id="SSF69099">
    <property type="entry name" value="Ran-GTPase activating protein 1 (RanGAP1), C-terminal domain"/>
    <property type="match status" value="1"/>
</dbReference>
<feature type="compositionally biased region" description="Acidic residues" evidence="4">
    <location>
        <begin position="359"/>
        <end position="420"/>
    </location>
</feature>
<name>A0ABN7B633_9HEMI</name>
<dbReference type="PANTHER" id="PTHR24113:SF12">
    <property type="entry name" value="RAN GTPASE-ACTIVATING PROTEIN 1"/>
    <property type="match status" value="1"/>
</dbReference>
<proteinExistence type="predicted"/>
<keyword evidence="2" id="KW-0433">Leucine-rich repeat</keyword>
<dbReference type="SMART" id="SM00368">
    <property type="entry name" value="LRR_RI"/>
    <property type="match status" value="8"/>
</dbReference>
<keyword evidence="1" id="KW-0343">GTPase activation</keyword>
<dbReference type="SUPFAM" id="SSF52047">
    <property type="entry name" value="RNI-like"/>
    <property type="match status" value="1"/>
</dbReference>
<dbReference type="InterPro" id="IPR036720">
    <property type="entry name" value="RanGAP1_C_sf"/>
</dbReference>
<dbReference type="InterPro" id="IPR018247">
    <property type="entry name" value="EF_Hand_1_Ca_BS"/>
</dbReference>
<evidence type="ECO:0000256" key="3">
    <source>
        <dbReference type="ARBA" id="ARBA00022737"/>
    </source>
</evidence>
<dbReference type="InterPro" id="IPR032675">
    <property type="entry name" value="LRR_dom_sf"/>
</dbReference>
<dbReference type="InterPro" id="IPR001611">
    <property type="entry name" value="Leu-rich_rpt"/>
</dbReference>
<dbReference type="Gene3D" id="3.80.10.10">
    <property type="entry name" value="Ribonuclease Inhibitor"/>
    <property type="match status" value="1"/>
</dbReference>
<dbReference type="CDD" id="cd00116">
    <property type="entry name" value="LRR_RI"/>
    <property type="match status" value="1"/>
</dbReference>
<evidence type="ECO:0000256" key="1">
    <source>
        <dbReference type="ARBA" id="ARBA00022468"/>
    </source>
</evidence>
<gene>
    <name evidence="5" type="ORF">NTJ_11455</name>
</gene>
<dbReference type="Proteomes" id="UP001307889">
    <property type="component" value="Chromosome 9"/>
</dbReference>
<reference evidence="5 6" key="1">
    <citation type="submission" date="2023-09" db="EMBL/GenBank/DDBJ databases">
        <title>Nesidiocoris tenuis whole genome shotgun sequence.</title>
        <authorList>
            <person name="Shibata T."/>
            <person name="Shimoda M."/>
            <person name="Kobayashi T."/>
            <person name="Uehara T."/>
        </authorList>
    </citation>
    <scope>NUCLEOTIDE SEQUENCE [LARGE SCALE GENOMIC DNA]</scope>
    <source>
        <strain evidence="5 6">Japan</strain>
    </source>
</reference>
<dbReference type="EMBL" id="AP028917">
    <property type="protein sequence ID" value="BES98640.1"/>
    <property type="molecule type" value="Genomic_DNA"/>
</dbReference>
<dbReference type="InterPro" id="IPR027038">
    <property type="entry name" value="RanGap"/>
</dbReference>
<dbReference type="Pfam" id="PF13516">
    <property type="entry name" value="LRR_6"/>
    <property type="match status" value="1"/>
</dbReference>
<dbReference type="Gene3D" id="1.25.40.200">
    <property type="entry name" value="Ran-GTPase activating protein 1, C-terminal domain"/>
    <property type="match status" value="1"/>
</dbReference>
<sequence length="554" mass="59952">MDSALDDLTKKLGATAIPLNGVEFAGKGLKLDNAEDAKPVIDAINNLEGPLELLNLEGNTIGVPAAEAIAKVLQDKHTLRHAIWKDMFTSRSKTEIPPALCALSKSLIQAGARLEVLDLSDNASGPIGVDGISELLSSEVCWGLKELKLANMGLGVTGAEKLASALQKCLDNSKAAGSPFSLKVFIAGRNRLENDGSIALAKVFKQIGTLEEIQIYQNGIYHDGFKVLCEAFVKNPNLKKLNLNDNTITAKGAVHLSAALKCLPQLASLNVGDCLLLGEGATMIANVIKDGLPRLEELVMNSNEISGSAGVAIAAALANKKNLKTVQLGENSFGSQLEYIEELIKRQCSSNPDFHLSLSDDEGSADEDGDGTVDDDEYEHGDYQGEEDYQGEGENDDDYEDEEDDDEDGESDDYSGDDYYNEVHTTPMRRNLDAHQPPSPQIFQRADSPVTQLEDDLHKIMVASGAADSGAAVDLYRKLFGSADESTLGQINNLLPAYLGLLKLEKKDLAKQYNKEECLKVAEKAMSLGIFHKSTQALLSFIIEERRKRVLNNN</sequence>
<organism evidence="5 6">
    <name type="scientific">Nesidiocoris tenuis</name>
    <dbReference type="NCBI Taxonomy" id="355587"/>
    <lineage>
        <taxon>Eukaryota</taxon>
        <taxon>Metazoa</taxon>
        <taxon>Ecdysozoa</taxon>
        <taxon>Arthropoda</taxon>
        <taxon>Hexapoda</taxon>
        <taxon>Insecta</taxon>
        <taxon>Pterygota</taxon>
        <taxon>Neoptera</taxon>
        <taxon>Paraneoptera</taxon>
        <taxon>Hemiptera</taxon>
        <taxon>Heteroptera</taxon>
        <taxon>Panheteroptera</taxon>
        <taxon>Cimicomorpha</taxon>
        <taxon>Miridae</taxon>
        <taxon>Dicyphina</taxon>
        <taxon>Nesidiocoris</taxon>
    </lineage>
</organism>
<evidence type="ECO:0000256" key="2">
    <source>
        <dbReference type="ARBA" id="ARBA00022614"/>
    </source>
</evidence>
<evidence type="ECO:0000256" key="4">
    <source>
        <dbReference type="SAM" id="MobiDB-lite"/>
    </source>
</evidence>
<feature type="region of interest" description="Disordered" evidence="4">
    <location>
        <begin position="354"/>
        <end position="422"/>
    </location>
</feature>
<keyword evidence="3" id="KW-0677">Repeat</keyword>
<evidence type="ECO:0000313" key="5">
    <source>
        <dbReference type="EMBL" id="BES98640.1"/>
    </source>
</evidence>